<name>A0A6C6YZZ1_SALPB</name>
<organism evidence="2 3">
    <name type="scientific">Salmonella paratyphi B (strain ATCC BAA-1250 / SPB7)</name>
    <dbReference type="NCBI Taxonomy" id="1016998"/>
    <lineage>
        <taxon>Bacteria</taxon>
        <taxon>Pseudomonadati</taxon>
        <taxon>Pseudomonadota</taxon>
        <taxon>Gammaproteobacteria</taxon>
        <taxon>Enterobacterales</taxon>
        <taxon>Enterobacteriaceae</taxon>
        <taxon>Salmonella</taxon>
    </lineage>
</organism>
<gene>
    <name evidence="2" type="ordered locus">SPAB_01436</name>
</gene>
<evidence type="ECO:0000256" key="1">
    <source>
        <dbReference type="SAM" id="Phobius"/>
    </source>
</evidence>
<dbReference type="KEGG" id="spq:SPAB_01436"/>
<dbReference type="EMBL" id="CP000886">
    <property type="protein sequence ID" value="ABX66843.1"/>
    <property type="molecule type" value="Genomic_DNA"/>
</dbReference>
<reference evidence="2 3" key="1">
    <citation type="submission" date="2007-11" db="EMBL/GenBank/DDBJ databases">
        <authorList>
            <consortium name="The Salmonella enterica serovar Paratyphi B Genome Sequencing Project"/>
            <person name="McClelland M."/>
            <person name="Sanderson E.K."/>
            <person name="Porwollik S."/>
            <person name="Spieth J."/>
            <person name="Clifton W.S."/>
            <person name="Fulton R."/>
            <person name="Cordes M."/>
            <person name="Wollam A."/>
            <person name="Shah N."/>
            <person name="Pepin K."/>
            <person name="Bhonagiri V."/>
            <person name="Nash W."/>
            <person name="Johnson M."/>
            <person name="Thiruvilangam P."/>
            <person name="Wilson R."/>
        </authorList>
    </citation>
    <scope>NUCLEOTIDE SEQUENCE [LARGE SCALE GENOMIC DNA]</scope>
    <source>
        <strain evidence="3">ATCC BAA-1250 / SPB7</strain>
    </source>
</reference>
<evidence type="ECO:0000313" key="3">
    <source>
        <dbReference type="Proteomes" id="UP000008556"/>
    </source>
</evidence>
<dbReference type="AlphaFoldDB" id="A0A6C6YZZ1"/>
<feature type="transmembrane region" description="Helical" evidence="1">
    <location>
        <begin position="6"/>
        <end position="24"/>
    </location>
</feature>
<dbReference type="Proteomes" id="UP000008556">
    <property type="component" value="Chromosome"/>
</dbReference>
<protein>
    <submittedName>
        <fullName evidence="2">Uncharacterized protein</fullName>
    </submittedName>
</protein>
<evidence type="ECO:0000313" key="2">
    <source>
        <dbReference type="EMBL" id="ABX66843.1"/>
    </source>
</evidence>
<keyword evidence="1" id="KW-0472">Membrane</keyword>
<keyword evidence="1" id="KW-1133">Transmembrane helix</keyword>
<proteinExistence type="predicted"/>
<accession>A0A6C6YZZ1</accession>
<sequence>MKCVGIAYSGIFIPIIGFSAKGLWRGRAVELVPG</sequence>
<keyword evidence="1" id="KW-0812">Transmembrane</keyword>